<dbReference type="Proteomes" id="UP001159363">
    <property type="component" value="Chromosome 6"/>
</dbReference>
<organism evidence="3 4">
    <name type="scientific">Dryococelus australis</name>
    <dbReference type="NCBI Taxonomy" id="614101"/>
    <lineage>
        <taxon>Eukaryota</taxon>
        <taxon>Metazoa</taxon>
        <taxon>Ecdysozoa</taxon>
        <taxon>Arthropoda</taxon>
        <taxon>Hexapoda</taxon>
        <taxon>Insecta</taxon>
        <taxon>Pterygota</taxon>
        <taxon>Neoptera</taxon>
        <taxon>Polyneoptera</taxon>
        <taxon>Phasmatodea</taxon>
        <taxon>Verophasmatodea</taxon>
        <taxon>Anareolatae</taxon>
        <taxon>Phasmatidae</taxon>
        <taxon>Eurycanthinae</taxon>
        <taxon>Dryococelus</taxon>
    </lineage>
</organism>
<sequence length="402" mass="46106">MIRVIWRGINNYKWAKKNPPAQRRTRVSNIATKLPVWGLLTDDDMIQSTVEHTNKKITHLSASYGQHALRCQFTQHTDKTETEALLVNPEDSESLFSADGTGHDIYRAVLSLKSFLFLLLALRFDDVRTRQERSQIDRLTSISAIFYAFIHNSQSNYSRGQYMSINEMLFPFRGSKSAKYGLEEKTLIVNKKIIIRIPTLDVLSLVQQIVNSNRNVNSYNWFSSIENEQEVPASFQPNRVRAVHSSIFGFTRNTTIVSHIPKMSKNIDANDGKKKPETISFHNITKAGNHALDQKCANYYVGLRTRLRPLVIWFALMNIAGVNAYIIKNDANYQHSLKRRQFLVTLGQELIHQHLQCRSEMTNLPRDLLAAVRSSCQSLLFPTLRSNVGVICVHETWTRNLL</sequence>
<evidence type="ECO:0000256" key="1">
    <source>
        <dbReference type="SAM" id="Phobius"/>
    </source>
</evidence>
<feature type="transmembrane region" description="Helical" evidence="1">
    <location>
        <begin position="310"/>
        <end position="327"/>
    </location>
</feature>
<dbReference type="PANTHER" id="PTHR46599:SF6">
    <property type="entry name" value="DUAL SPECIFICITY PHOSPHATASE 26"/>
    <property type="match status" value="1"/>
</dbReference>
<gene>
    <name evidence="3" type="ORF">PR048_019454</name>
</gene>
<keyword evidence="4" id="KW-1185">Reference proteome</keyword>
<dbReference type="EMBL" id="JARBHB010000007">
    <property type="protein sequence ID" value="KAJ8878865.1"/>
    <property type="molecule type" value="Genomic_DNA"/>
</dbReference>
<evidence type="ECO:0000313" key="3">
    <source>
        <dbReference type="EMBL" id="KAJ8878865.1"/>
    </source>
</evidence>
<keyword evidence="1" id="KW-1133">Transmembrane helix</keyword>
<dbReference type="InterPro" id="IPR029526">
    <property type="entry name" value="PGBD"/>
</dbReference>
<keyword evidence="1" id="KW-0472">Membrane</keyword>
<proteinExistence type="predicted"/>
<feature type="domain" description="PiggyBac transposable element-derived protein" evidence="2">
    <location>
        <begin position="88"/>
        <end position="185"/>
    </location>
</feature>
<evidence type="ECO:0000259" key="2">
    <source>
        <dbReference type="Pfam" id="PF13843"/>
    </source>
</evidence>
<name>A0ABQ9H3I9_9NEOP</name>
<dbReference type="Pfam" id="PF13843">
    <property type="entry name" value="DDE_Tnp_1_7"/>
    <property type="match status" value="1"/>
</dbReference>
<evidence type="ECO:0000313" key="4">
    <source>
        <dbReference type="Proteomes" id="UP001159363"/>
    </source>
</evidence>
<accession>A0ABQ9H3I9</accession>
<keyword evidence="1" id="KW-0812">Transmembrane</keyword>
<reference evidence="3 4" key="1">
    <citation type="submission" date="2023-02" db="EMBL/GenBank/DDBJ databases">
        <title>LHISI_Scaffold_Assembly.</title>
        <authorList>
            <person name="Stuart O.P."/>
            <person name="Cleave R."/>
            <person name="Magrath M.J.L."/>
            <person name="Mikheyev A.S."/>
        </authorList>
    </citation>
    <scope>NUCLEOTIDE SEQUENCE [LARGE SCALE GENOMIC DNA]</scope>
    <source>
        <strain evidence="3">Daus_M_001</strain>
        <tissue evidence="3">Leg muscle</tissue>
    </source>
</reference>
<comment type="caution">
    <text evidence="3">The sequence shown here is derived from an EMBL/GenBank/DDBJ whole genome shotgun (WGS) entry which is preliminary data.</text>
</comment>
<dbReference type="PANTHER" id="PTHR46599">
    <property type="entry name" value="PIGGYBAC TRANSPOSABLE ELEMENT-DERIVED PROTEIN 4"/>
    <property type="match status" value="1"/>
</dbReference>
<protein>
    <recommendedName>
        <fullName evidence="2">PiggyBac transposable element-derived protein domain-containing protein</fullName>
    </recommendedName>
</protein>